<dbReference type="AlphaFoldDB" id="A0A0P1EAQ5"/>
<reference evidence="1 2" key="1">
    <citation type="submission" date="2015-09" db="EMBL/GenBank/DDBJ databases">
        <authorList>
            <consortium name="Swine Surveillance"/>
        </authorList>
    </citation>
    <scope>NUCLEOTIDE SEQUENCE [LARGE SCALE GENOMIC DNA]</scope>
    <source>
        <strain evidence="1 2">CECT 4292</strain>
    </source>
</reference>
<name>A0A0P1EAQ5_9RHOB</name>
<protein>
    <submittedName>
        <fullName evidence="1">Uncharacterized protein</fullName>
    </submittedName>
</protein>
<sequence length="65" mass="7298">MCRDALYETCPSQRGALLPPQAALIRFGISPDQQRAFEGATSRILWSGELLSMLSPFFHSDPFLR</sequence>
<gene>
    <name evidence="1" type="ORF">RUA4292_00623</name>
</gene>
<organism evidence="1 2">
    <name type="scientific">Ruegeria atlantica</name>
    <dbReference type="NCBI Taxonomy" id="81569"/>
    <lineage>
        <taxon>Bacteria</taxon>
        <taxon>Pseudomonadati</taxon>
        <taxon>Pseudomonadota</taxon>
        <taxon>Alphaproteobacteria</taxon>
        <taxon>Rhodobacterales</taxon>
        <taxon>Roseobacteraceae</taxon>
        <taxon>Ruegeria</taxon>
    </lineage>
</organism>
<dbReference type="EMBL" id="CYPU01000011">
    <property type="protein sequence ID" value="CUH46457.1"/>
    <property type="molecule type" value="Genomic_DNA"/>
</dbReference>
<evidence type="ECO:0000313" key="2">
    <source>
        <dbReference type="Proteomes" id="UP000050783"/>
    </source>
</evidence>
<dbReference type="Proteomes" id="UP000050783">
    <property type="component" value="Unassembled WGS sequence"/>
</dbReference>
<evidence type="ECO:0000313" key="1">
    <source>
        <dbReference type="EMBL" id="CUH46457.1"/>
    </source>
</evidence>
<accession>A0A0P1EAQ5</accession>
<proteinExistence type="predicted"/>